<evidence type="ECO:0000256" key="1">
    <source>
        <dbReference type="SAM" id="SignalP"/>
    </source>
</evidence>
<dbReference type="RefSeq" id="WP_408083262.1">
    <property type="nucleotide sequence ID" value="NZ_JBELPZ010000001.1"/>
</dbReference>
<sequence length="126" mass="15014">MKKTLLFLLVFMGVTALGQDYSFLSSTSRKTKAHEYVYYLNDPANIKDSTYNKPKYYLENGKQYGEAYRDSISKSEDRYKYLTIGYRDTITNQFSFVLHKRTDEELEKEQEYWKNYTEEDKKTGIS</sequence>
<organism evidence="2 3">
    <name type="scientific">Flavobacterium rhizosphaerae</name>
    <dbReference type="NCBI Taxonomy" id="3163298"/>
    <lineage>
        <taxon>Bacteria</taxon>
        <taxon>Pseudomonadati</taxon>
        <taxon>Bacteroidota</taxon>
        <taxon>Flavobacteriia</taxon>
        <taxon>Flavobacteriales</taxon>
        <taxon>Flavobacteriaceae</taxon>
        <taxon>Flavobacterium</taxon>
    </lineage>
</organism>
<gene>
    <name evidence="2" type="ORF">ABS766_01230</name>
</gene>
<evidence type="ECO:0000313" key="3">
    <source>
        <dbReference type="Proteomes" id="UP001629156"/>
    </source>
</evidence>
<dbReference type="EMBL" id="JBELPZ010000001">
    <property type="protein sequence ID" value="MFL9843029.1"/>
    <property type="molecule type" value="Genomic_DNA"/>
</dbReference>
<comment type="caution">
    <text evidence="2">The sequence shown here is derived from an EMBL/GenBank/DDBJ whole genome shotgun (WGS) entry which is preliminary data.</text>
</comment>
<protein>
    <submittedName>
        <fullName evidence="2">Uncharacterized protein</fullName>
    </submittedName>
</protein>
<feature type="chain" id="PRO_5047267924" evidence="1">
    <location>
        <begin position="19"/>
        <end position="126"/>
    </location>
</feature>
<dbReference type="Proteomes" id="UP001629156">
    <property type="component" value="Unassembled WGS sequence"/>
</dbReference>
<reference evidence="2 3" key="1">
    <citation type="submission" date="2024-06" db="EMBL/GenBank/DDBJ databases">
        <authorList>
            <person name="Kaempfer P."/>
            <person name="Viver T."/>
        </authorList>
    </citation>
    <scope>NUCLEOTIDE SEQUENCE [LARGE SCALE GENOMIC DNA]</scope>
    <source>
        <strain evidence="2 3">ST-119</strain>
    </source>
</reference>
<keyword evidence="1" id="KW-0732">Signal</keyword>
<feature type="signal peptide" evidence="1">
    <location>
        <begin position="1"/>
        <end position="18"/>
    </location>
</feature>
<accession>A0ABW8YRW6</accession>
<evidence type="ECO:0000313" key="2">
    <source>
        <dbReference type="EMBL" id="MFL9843029.1"/>
    </source>
</evidence>
<keyword evidence="3" id="KW-1185">Reference proteome</keyword>
<proteinExistence type="predicted"/>
<name>A0ABW8YRW6_9FLAO</name>